<dbReference type="RefSeq" id="WP_091835772.1">
    <property type="nucleotide sequence ID" value="NZ_FNZK01000029.1"/>
</dbReference>
<dbReference type="Proteomes" id="UP000199662">
    <property type="component" value="Unassembled WGS sequence"/>
</dbReference>
<reference evidence="2 3" key="1">
    <citation type="submission" date="2016-10" db="EMBL/GenBank/DDBJ databases">
        <authorList>
            <person name="de Groot N.N."/>
        </authorList>
    </citation>
    <scope>NUCLEOTIDE SEQUENCE [LARGE SCALE GENOMIC DNA]</scope>
    <source>
        <strain evidence="2 3">DSM 2179</strain>
    </source>
</reference>
<dbReference type="STRING" id="84035.SAMN05660742_12923"/>
<dbReference type="InterPro" id="IPR011320">
    <property type="entry name" value="RNase_H1_N"/>
</dbReference>
<dbReference type="InterPro" id="IPR037056">
    <property type="entry name" value="RNase_H1_N_sf"/>
</dbReference>
<dbReference type="Pfam" id="PF01693">
    <property type="entry name" value="Cauli_VI"/>
    <property type="match status" value="1"/>
</dbReference>
<proteinExistence type="predicted"/>
<sequence length="85" mass="9839">MKFYGVYGKNGGGVYTNWQRVLDTRKYIDGVKNKAFKSRVEAVSFVIEGLENDYGVINSGLLSTAVFEKYNWFYRLIELKTILKK</sequence>
<dbReference type="EMBL" id="FNZK01000029">
    <property type="protein sequence ID" value="SEJ96060.1"/>
    <property type="molecule type" value="Genomic_DNA"/>
</dbReference>
<dbReference type="AlphaFoldDB" id="A0A1H7DA59"/>
<dbReference type="SUPFAM" id="SSF55658">
    <property type="entry name" value="L9 N-domain-like"/>
    <property type="match status" value="1"/>
</dbReference>
<protein>
    <submittedName>
        <fullName evidence="2">Virus viroplasmin</fullName>
    </submittedName>
</protein>
<accession>A0A1H7DA59</accession>
<gene>
    <name evidence="2" type="ORF">SAMN05660742_12923</name>
</gene>
<dbReference type="InterPro" id="IPR009027">
    <property type="entry name" value="Ribosomal_bL9/RNase_H1_N"/>
</dbReference>
<organism evidence="2 3">
    <name type="scientific">Propionispira arboris</name>
    <dbReference type="NCBI Taxonomy" id="84035"/>
    <lineage>
        <taxon>Bacteria</taxon>
        <taxon>Bacillati</taxon>
        <taxon>Bacillota</taxon>
        <taxon>Negativicutes</taxon>
        <taxon>Selenomonadales</taxon>
        <taxon>Selenomonadaceae</taxon>
        <taxon>Propionispira</taxon>
    </lineage>
</organism>
<feature type="domain" description="Ribonuclease H1 N-terminal" evidence="1">
    <location>
        <begin position="2"/>
        <end position="45"/>
    </location>
</feature>
<keyword evidence="3" id="KW-1185">Reference proteome</keyword>
<evidence type="ECO:0000313" key="3">
    <source>
        <dbReference type="Proteomes" id="UP000199662"/>
    </source>
</evidence>
<dbReference type="Gene3D" id="3.40.970.10">
    <property type="entry name" value="Ribonuclease H1, N-terminal domain"/>
    <property type="match status" value="1"/>
</dbReference>
<name>A0A1H7DA59_9FIRM</name>
<evidence type="ECO:0000259" key="1">
    <source>
        <dbReference type="Pfam" id="PF01693"/>
    </source>
</evidence>
<evidence type="ECO:0000313" key="2">
    <source>
        <dbReference type="EMBL" id="SEJ96060.1"/>
    </source>
</evidence>